<dbReference type="InterPro" id="IPR056557">
    <property type="entry name" value="NELF-A_N"/>
</dbReference>
<reference evidence="4" key="1">
    <citation type="submission" date="2019-12" db="UniProtKB">
        <authorList>
            <consortium name="WormBaseParasite"/>
        </authorList>
    </citation>
    <scope>IDENTIFICATION</scope>
</reference>
<accession>A0A5S6QCW3</accession>
<evidence type="ECO:0000313" key="3">
    <source>
        <dbReference type="Proteomes" id="UP000046395"/>
    </source>
</evidence>
<keyword evidence="3" id="KW-1185">Reference proteome</keyword>
<sequence length="517" mass="57777">MQESNEFEEIESRLLTDFSFSKSRIVSWLSSETLSSINLRFVRLRNTAKMNFLLAIMHLPKENLRQWRDSLLEILAIASRDADDWIQTIATLLSSYVDTQKLCFPLDVQDDQLDRIIKEVMAAVLSKDKGKHWDVPEYYMTQSVRRSMYHASGNESQATEKKHFNLRKRPKANMDRLECLQRAELARSQSQLGHPPEGIITCEVYNMATPACASPTEKGIKTNAPMLETKGSKIATRKEVAVKMIDLSETPQALKTKRKSTEQEEKAAKRAAKEEQKKQKEKEREVKRQQIIERKQSESSTADYAANIVSDLSLQTPPVPPIHPEPLSSSTAPKESGRSVAVPVLILPRSNEVTEPIVSEAEQKMATSSSPSTASKIVSHSLTVNGKSTILRLSSPECKKPVLLPSSISQAELAGTINNSTMKMVRSGDIFDKSNCLTSANRALINDFIDGKRDASLLDKGVILLLKMDERRGSEIKYDGSRHPVILQTFCRLDYRNGSIGKVLKARPIGSNSSSSM</sequence>
<dbReference type="Pfam" id="PF23553">
    <property type="entry name" value="NELF-A_N"/>
    <property type="match status" value="1"/>
</dbReference>
<dbReference type="AlphaFoldDB" id="A0A5S6QCW3"/>
<feature type="region of interest" description="Disordered" evidence="1">
    <location>
        <begin position="251"/>
        <end position="303"/>
    </location>
</feature>
<feature type="domain" description="NELF-A N-terminal" evidence="2">
    <location>
        <begin position="17"/>
        <end position="124"/>
    </location>
</feature>
<evidence type="ECO:0000259" key="2">
    <source>
        <dbReference type="Pfam" id="PF23553"/>
    </source>
</evidence>
<dbReference type="WBParaSite" id="TMUE_1000005063.1">
    <property type="protein sequence ID" value="TMUE_1000005063.1"/>
    <property type="gene ID" value="WBGene00292458"/>
</dbReference>
<name>A0A5S6QCW3_TRIMR</name>
<evidence type="ECO:0000313" key="4">
    <source>
        <dbReference type="WBParaSite" id="TMUE_1000005063.1"/>
    </source>
</evidence>
<protein>
    <submittedName>
        <fullName evidence="4">HDAg domain-containing protein</fullName>
    </submittedName>
</protein>
<proteinExistence type="predicted"/>
<dbReference type="STRING" id="70415.A0A5S6QCW3"/>
<feature type="region of interest" description="Disordered" evidence="1">
    <location>
        <begin position="315"/>
        <end position="336"/>
    </location>
</feature>
<feature type="compositionally biased region" description="Basic and acidic residues" evidence="1">
    <location>
        <begin position="259"/>
        <end position="297"/>
    </location>
</feature>
<organism evidence="3 4">
    <name type="scientific">Trichuris muris</name>
    <name type="common">Mouse whipworm</name>
    <dbReference type="NCBI Taxonomy" id="70415"/>
    <lineage>
        <taxon>Eukaryota</taxon>
        <taxon>Metazoa</taxon>
        <taxon>Ecdysozoa</taxon>
        <taxon>Nematoda</taxon>
        <taxon>Enoplea</taxon>
        <taxon>Dorylaimia</taxon>
        <taxon>Trichinellida</taxon>
        <taxon>Trichuridae</taxon>
        <taxon>Trichuris</taxon>
    </lineage>
</organism>
<dbReference type="Proteomes" id="UP000046395">
    <property type="component" value="Unassembled WGS sequence"/>
</dbReference>
<evidence type="ECO:0000256" key="1">
    <source>
        <dbReference type="SAM" id="MobiDB-lite"/>
    </source>
</evidence>